<gene>
    <name evidence="2" type="ORF">BJ970_001196</name>
</gene>
<proteinExistence type="predicted"/>
<evidence type="ECO:0000313" key="2">
    <source>
        <dbReference type="EMBL" id="MBB5153662.1"/>
    </source>
</evidence>
<evidence type="ECO:0000313" key="3">
    <source>
        <dbReference type="Proteomes" id="UP000584374"/>
    </source>
</evidence>
<keyword evidence="3" id="KW-1185">Reference proteome</keyword>
<feature type="compositionally biased region" description="Basic and acidic residues" evidence="1">
    <location>
        <begin position="1"/>
        <end position="17"/>
    </location>
</feature>
<sequence length="40" mass="4527">MAAERYDGKGEPDRQYRPAELAGPWHPGSLREVILSGFIR</sequence>
<protein>
    <submittedName>
        <fullName evidence="2">Uncharacterized protein</fullName>
    </submittedName>
</protein>
<dbReference type="Proteomes" id="UP000584374">
    <property type="component" value="Unassembled WGS sequence"/>
</dbReference>
<organism evidence="2 3">
    <name type="scientific">Saccharopolyspora phatthalungensis</name>
    <dbReference type="NCBI Taxonomy" id="664693"/>
    <lineage>
        <taxon>Bacteria</taxon>
        <taxon>Bacillati</taxon>
        <taxon>Actinomycetota</taxon>
        <taxon>Actinomycetes</taxon>
        <taxon>Pseudonocardiales</taxon>
        <taxon>Pseudonocardiaceae</taxon>
        <taxon>Saccharopolyspora</taxon>
    </lineage>
</organism>
<dbReference type="EMBL" id="JACHIW010000001">
    <property type="protein sequence ID" value="MBB5153662.1"/>
    <property type="molecule type" value="Genomic_DNA"/>
</dbReference>
<feature type="region of interest" description="Disordered" evidence="1">
    <location>
        <begin position="1"/>
        <end position="22"/>
    </location>
</feature>
<name>A0A840PTP1_9PSEU</name>
<comment type="caution">
    <text evidence="2">The sequence shown here is derived from an EMBL/GenBank/DDBJ whole genome shotgun (WGS) entry which is preliminary data.</text>
</comment>
<accession>A0A840PTP1</accession>
<evidence type="ECO:0000256" key="1">
    <source>
        <dbReference type="SAM" id="MobiDB-lite"/>
    </source>
</evidence>
<reference evidence="2 3" key="1">
    <citation type="submission" date="2020-08" db="EMBL/GenBank/DDBJ databases">
        <title>Sequencing the genomes of 1000 actinobacteria strains.</title>
        <authorList>
            <person name="Klenk H.-P."/>
        </authorList>
    </citation>
    <scope>NUCLEOTIDE SEQUENCE [LARGE SCALE GENOMIC DNA]</scope>
    <source>
        <strain evidence="2 3">DSM 45584</strain>
    </source>
</reference>
<dbReference type="AlphaFoldDB" id="A0A840PTP1"/>